<accession>A0A506U9E7</accession>
<dbReference type="InterPro" id="IPR012349">
    <property type="entry name" value="Split_barrel_FMN-bd"/>
</dbReference>
<dbReference type="GO" id="GO:0008615">
    <property type="term" value="P:pyridoxine biosynthetic process"/>
    <property type="evidence" value="ECO:0007669"/>
    <property type="project" value="UniProtKB-KW"/>
</dbReference>
<keyword evidence="3 6" id="KW-0288">FMN</keyword>
<evidence type="ECO:0000313" key="9">
    <source>
        <dbReference type="EMBL" id="TPW30500.1"/>
    </source>
</evidence>
<evidence type="ECO:0000313" key="10">
    <source>
        <dbReference type="Proteomes" id="UP000318801"/>
    </source>
</evidence>
<dbReference type="InterPro" id="IPR019576">
    <property type="entry name" value="Pyridoxamine_oxidase_dimer_C"/>
</dbReference>
<reference evidence="9 10" key="1">
    <citation type="submission" date="2019-06" db="EMBL/GenBank/DDBJ databases">
        <authorList>
            <person name="Li M."/>
        </authorList>
    </citation>
    <scope>NUCLEOTIDE SEQUENCE [LARGE SCALE GENOMIC DNA]</scope>
    <source>
        <strain evidence="9 10">BGMRC2036</strain>
    </source>
</reference>
<evidence type="ECO:0000256" key="2">
    <source>
        <dbReference type="ARBA" id="ARBA00022630"/>
    </source>
</evidence>
<keyword evidence="4" id="KW-0560">Oxidoreductase</keyword>
<evidence type="ECO:0000256" key="4">
    <source>
        <dbReference type="ARBA" id="ARBA00023002"/>
    </source>
</evidence>
<gene>
    <name evidence="9" type="ORF">FJU08_11020</name>
</gene>
<dbReference type="GO" id="GO:0004733">
    <property type="term" value="F:pyridoxamine phosphate oxidase activity"/>
    <property type="evidence" value="ECO:0007669"/>
    <property type="project" value="InterPro"/>
</dbReference>
<evidence type="ECO:0000259" key="8">
    <source>
        <dbReference type="Pfam" id="PF10590"/>
    </source>
</evidence>
<keyword evidence="2" id="KW-0285">Flavoprotein</keyword>
<keyword evidence="10" id="KW-1185">Reference proteome</keyword>
<evidence type="ECO:0000256" key="3">
    <source>
        <dbReference type="ARBA" id="ARBA00022643"/>
    </source>
</evidence>
<dbReference type="Gene3D" id="2.30.110.10">
    <property type="entry name" value="Electron Transport, Fmn-binding Protein, Chain A"/>
    <property type="match status" value="1"/>
</dbReference>
<feature type="binding site" evidence="6">
    <location>
        <position position="88"/>
    </location>
    <ligand>
        <name>FMN</name>
        <dbReference type="ChEBI" id="CHEBI:58210"/>
    </ligand>
</feature>
<dbReference type="Proteomes" id="UP000318801">
    <property type="component" value="Unassembled WGS sequence"/>
</dbReference>
<dbReference type="Pfam" id="PF01243">
    <property type="entry name" value="PNPOx_N"/>
    <property type="match status" value="1"/>
</dbReference>
<dbReference type="Pfam" id="PF10590">
    <property type="entry name" value="PNP_phzG_C"/>
    <property type="match status" value="1"/>
</dbReference>
<evidence type="ECO:0000256" key="5">
    <source>
        <dbReference type="ARBA" id="ARBA00023096"/>
    </source>
</evidence>
<comment type="cofactor">
    <cofactor evidence="6">
        <name>FMN</name>
        <dbReference type="ChEBI" id="CHEBI:58210"/>
    </cofactor>
    <text evidence="6">Binds 1 FMN per subunit.</text>
</comment>
<dbReference type="GO" id="GO:0010181">
    <property type="term" value="F:FMN binding"/>
    <property type="evidence" value="ECO:0007669"/>
    <property type="project" value="InterPro"/>
</dbReference>
<protein>
    <submittedName>
        <fullName evidence="9">Phenazine biosynthesis protein</fullName>
    </submittedName>
</protein>
<dbReference type="SUPFAM" id="SSF50475">
    <property type="entry name" value="FMN-binding split barrel"/>
    <property type="match status" value="1"/>
</dbReference>
<feature type="binding site" evidence="6">
    <location>
        <position position="89"/>
    </location>
    <ligand>
        <name>FMN</name>
        <dbReference type="ChEBI" id="CHEBI:58210"/>
    </ligand>
</feature>
<dbReference type="PIRSF" id="PIRSF000190">
    <property type="entry name" value="Pyd_amn-ph_oxd"/>
    <property type="match status" value="1"/>
</dbReference>
<dbReference type="PANTHER" id="PTHR10851">
    <property type="entry name" value="PYRIDOXINE-5-PHOSPHATE OXIDASE"/>
    <property type="match status" value="1"/>
</dbReference>
<keyword evidence="5" id="KW-0664">Pyridoxine biosynthesis</keyword>
<dbReference type="PANTHER" id="PTHR10851:SF0">
    <property type="entry name" value="PYRIDOXINE-5'-PHOSPHATE OXIDASE"/>
    <property type="match status" value="1"/>
</dbReference>
<feature type="binding site" evidence="6">
    <location>
        <position position="199"/>
    </location>
    <ligand>
        <name>FMN</name>
        <dbReference type="ChEBI" id="CHEBI:58210"/>
    </ligand>
</feature>
<organism evidence="9 10">
    <name type="scientific">Martelella alba</name>
    <dbReference type="NCBI Taxonomy" id="2590451"/>
    <lineage>
        <taxon>Bacteria</taxon>
        <taxon>Pseudomonadati</taxon>
        <taxon>Pseudomonadota</taxon>
        <taxon>Alphaproteobacteria</taxon>
        <taxon>Hyphomicrobiales</taxon>
        <taxon>Aurantimonadaceae</taxon>
        <taxon>Martelella</taxon>
    </lineage>
</organism>
<feature type="domain" description="Pyridoxine 5'-phosphate oxidase dimerisation C-terminal" evidence="8">
    <location>
        <begin position="176"/>
        <end position="211"/>
    </location>
</feature>
<evidence type="ECO:0000259" key="7">
    <source>
        <dbReference type="Pfam" id="PF01243"/>
    </source>
</evidence>
<feature type="binding site" evidence="6">
    <location>
        <position position="189"/>
    </location>
    <ligand>
        <name>FMN</name>
        <dbReference type="ChEBI" id="CHEBI:58210"/>
    </ligand>
</feature>
<feature type="domain" description="Pyridoxamine 5'-phosphate oxidase N-terminal" evidence="7">
    <location>
        <begin position="50"/>
        <end position="133"/>
    </location>
</feature>
<dbReference type="RefSeq" id="WP_141149070.1">
    <property type="nucleotide sequence ID" value="NZ_VHLG01000005.1"/>
</dbReference>
<comment type="similarity">
    <text evidence="1">Belongs to the pyridoxamine 5'-phosphate oxidase family.</text>
</comment>
<proteinExistence type="inferred from homology"/>
<evidence type="ECO:0000256" key="6">
    <source>
        <dbReference type="PIRSR" id="PIRSR000190-2"/>
    </source>
</evidence>
<dbReference type="InterPro" id="IPR011576">
    <property type="entry name" value="Pyridox_Oxase_N"/>
</dbReference>
<sequence>MSRLTPETTNSFPALASGATPLDVASAPENPCLLLQDWVHHILSIEAVEPMYVTLATASASGVPSSRTVQLLAVEDDALLFTTNFGSRKGVEMLETGRAAVSLYWRETAQSVNITGTIVIASDAENDRRFAEDSRPVQAARTVSFHGLPLDDEAAQLKAHGDLVASGEIIPRPDYWRWYRLVPDAVTFWEGHPEALNRRVHYARSEASWSHGAVQS</sequence>
<name>A0A506U9E7_9HYPH</name>
<dbReference type="InterPro" id="IPR000659">
    <property type="entry name" value="Pyridox_Oxase"/>
</dbReference>
<comment type="caution">
    <text evidence="9">The sequence shown here is derived from an EMBL/GenBank/DDBJ whole genome shotgun (WGS) entry which is preliminary data.</text>
</comment>
<evidence type="ECO:0000256" key="1">
    <source>
        <dbReference type="ARBA" id="ARBA00007301"/>
    </source>
</evidence>
<dbReference type="OrthoDB" id="9780392at2"/>
<dbReference type="EMBL" id="VHLG01000005">
    <property type="protein sequence ID" value="TPW30500.1"/>
    <property type="molecule type" value="Genomic_DNA"/>
</dbReference>
<dbReference type="AlphaFoldDB" id="A0A506U9E7"/>